<sequence>MYEHLLDSPKVNVWCDIMHDSVKGPFFFAENVMIHICGIEQEEEGEILFQQYGILPYFCHEVQNALNIQFPNQWIRRCGPVQ</sequence>
<reference evidence="2" key="1">
    <citation type="submission" date="2020-01" db="EMBL/GenBank/DDBJ databases">
        <title>Draft genome sequence of the Termite Coptotermes fromosanus.</title>
        <authorList>
            <person name="Itakura S."/>
            <person name="Yosikawa Y."/>
            <person name="Umezawa K."/>
        </authorList>
    </citation>
    <scope>NUCLEOTIDE SEQUENCE [LARGE SCALE GENOMIC DNA]</scope>
</reference>
<dbReference type="InParanoid" id="A0A6L2Q1G6"/>
<gene>
    <name evidence="1" type="ORF">Cfor_06190</name>
</gene>
<proteinExistence type="predicted"/>
<organism evidence="1 2">
    <name type="scientific">Coptotermes formosanus</name>
    <name type="common">Formosan subterranean termite</name>
    <dbReference type="NCBI Taxonomy" id="36987"/>
    <lineage>
        <taxon>Eukaryota</taxon>
        <taxon>Metazoa</taxon>
        <taxon>Ecdysozoa</taxon>
        <taxon>Arthropoda</taxon>
        <taxon>Hexapoda</taxon>
        <taxon>Insecta</taxon>
        <taxon>Pterygota</taxon>
        <taxon>Neoptera</taxon>
        <taxon>Polyneoptera</taxon>
        <taxon>Dictyoptera</taxon>
        <taxon>Blattodea</taxon>
        <taxon>Blattoidea</taxon>
        <taxon>Termitoidae</taxon>
        <taxon>Rhinotermitidae</taxon>
        <taxon>Coptotermes</taxon>
    </lineage>
</organism>
<comment type="caution">
    <text evidence="1">The sequence shown here is derived from an EMBL/GenBank/DDBJ whole genome shotgun (WGS) entry which is preliminary data.</text>
</comment>
<evidence type="ECO:0000313" key="1">
    <source>
        <dbReference type="EMBL" id="GFG36575.1"/>
    </source>
</evidence>
<dbReference type="AlphaFoldDB" id="A0A6L2Q1G6"/>
<dbReference type="Proteomes" id="UP000502823">
    <property type="component" value="Unassembled WGS sequence"/>
</dbReference>
<dbReference type="EMBL" id="BLKM01006251">
    <property type="protein sequence ID" value="GFG36575.1"/>
    <property type="molecule type" value="Genomic_DNA"/>
</dbReference>
<name>A0A6L2Q1G6_COPFO</name>
<dbReference type="OrthoDB" id="6752614at2759"/>
<accession>A0A6L2Q1G6</accession>
<protein>
    <submittedName>
        <fullName evidence="1">Uncharacterized protein</fullName>
    </submittedName>
</protein>
<evidence type="ECO:0000313" key="2">
    <source>
        <dbReference type="Proteomes" id="UP000502823"/>
    </source>
</evidence>
<keyword evidence="2" id="KW-1185">Reference proteome</keyword>